<evidence type="ECO:0000256" key="5">
    <source>
        <dbReference type="SAM" id="SignalP"/>
    </source>
</evidence>
<feature type="region of interest" description="Disordered" evidence="4">
    <location>
        <begin position="751"/>
        <end position="784"/>
    </location>
</feature>
<evidence type="ECO:0000256" key="4">
    <source>
        <dbReference type="SAM" id="MobiDB-lite"/>
    </source>
</evidence>
<keyword evidence="5" id="KW-0732">Signal</keyword>
<dbReference type="SUPFAM" id="SSF48452">
    <property type="entry name" value="TPR-like"/>
    <property type="match status" value="1"/>
</dbReference>
<sequence length="784" mass="87413">MLVDSLFSASLSLQLLPLLMSIVAASVLVIVTQCCGCGKKDAAEQQMAPTGDQMQQGSVAKQGSQMGQSAAQGGASKMGQSAAQGGASKMGQSAAQGSTMANSQMPGLSTYAGVAQSPTPIEVSAWAQPPKPKQREDNLVVPERLFREQCVTSALVNSLTHAYTLHGHGGCVNTINWNVSGTLLASGSDDQNILVWREDGRLVQRLRTAHTNNIFSVLFIPHMRDRLLVSASGDAQVLLHDLEHQSTAATDGHRHIQRWECGGRVKKLATCAAEPRLFWSTSEDGVLRQYDLRDNRTSDLLDMSSQYQLKSLAINEAKPEMIAVGLSDAVVPIFDRRNMKEPVIRLLPANLHIGSEGRFLATHLAFNKRGDELIVNVSSDNIYIFDVRDPDKHHSPDILSTLKNFFTDGSKVVVPVSRGRNGTIPCTILDQPNRPADDERLLHELNQIQNANLELSEKIDKCSQFLCRHWESFVHRRLKLFSMAVSADDSALVKQQFAQLPHRNAFVQCLFARASCFMERNWDGDQLDSVRDCLAILRFSPSHKLAHSLLIKCLISLKQLPLANECFEYYCTLHHSDDEHTAELKQLLGDKKQEEGEKLWTPEYTAKHRDYVQRYTGHLNINTDIKESNWFGPDDQFIVAGSDCGSLFIWERNSQCIVKALKGDHYTVNCCQPHPLRCLIASSGIDDVIRFWEPASTQLKKATDANFPEDAEERNIAELYELMRQNRRARTPELVWEQLLNSVGLGLFQVDSTREEEEGGDGREENGEEDSANEGAHVIRCRQM</sequence>
<dbReference type="AlphaFoldDB" id="A0ABD2MF48"/>
<name>A0ABD2MF48_9BILA</name>
<dbReference type="InterPro" id="IPR001680">
    <property type="entry name" value="WD40_rpt"/>
</dbReference>
<keyword evidence="1 3" id="KW-0853">WD repeat</keyword>
<evidence type="ECO:0000256" key="1">
    <source>
        <dbReference type="ARBA" id="ARBA00022574"/>
    </source>
</evidence>
<dbReference type="PROSITE" id="PS50294">
    <property type="entry name" value="WD_REPEATS_REGION"/>
    <property type="match status" value="1"/>
</dbReference>
<dbReference type="PROSITE" id="PS50082">
    <property type="entry name" value="WD_REPEATS_2"/>
    <property type="match status" value="1"/>
</dbReference>
<keyword evidence="7" id="KW-1185">Reference proteome</keyword>
<keyword evidence="2" id="KW-0677">Repeat</keyword>
<dbReference type="SMART" id="SM00320">
    <property type="entry name" value="WD40"/>
    <property type="match status" value="6"/>
</dbReference>
<dbReference type="EMBL" id="JBICBT010000006">
    <property type="protein sequence ID" value="KAL3126152.1"/>
    <property type="molecule type" value="Genomic_DNA"/>
</dbReference>
<dbReference type="InterPro" id="IPR011990">
    <property type="entry name" value="TPR-like_helical_dom_sf"/>
</dbReference>
<evidence type="ECO:0000256" key="2">
    <source>
        <dbReference type="ARBA" id="ARBA00022737"/>
    </source>
</evidence>
<feature type="repeat" description="WD" evidence="3">
    <location>
        <begin position="165"/>
        <end position="196"/>
    </location>
</feature>
<dbReference type="Pfam" id="PF00400">
    <property type="entry name" value="WD40"/>
    <property type="match status" value="3"/>
</dbReference>
<reference evidence="6 7" key="1">
    <citation type="submission" date="2024-10" db="EMBL/GenBank/DDBJ databases">
        <authorList>
            <person name="Kim D."/>
        </authorList>
    </citation>
    <scope>NUCLEOTIDE SEQUENCE [LARGE SCALE GENOMIC DNA]</scope>
    <source>
        <strain evidence="6">BH-2024</strain>
    </source>
</reference>
<feature type="region of interest" description="Disordered" evidence="4">
    <location>
        <begin position="48"/>
        <end position="102"/>
    </location>
</feature>
<organism evidence="6 7">
    <name type="scientific">Heterodera trifolii</name>
    <dbReference type="NCBI Taxonomy" id="157864"/>
    <lineage>
        <taxon>Eukaryota</taxon>
        <taxon>Metazoa</taxon>
        <taxon>Ecdysozoa</taxon>
        <taxon>Nematoda</taxon>
        <taxon>Chromadorea</taxon>
        <taxon>Rhabditida</taxon>
        <taxon>Tylenchina</taxon>
        <taxon>Tylenchomorpha</taxon>
        <taxon>Tylenchoidea</taxon>
        <taxon>Heteroderidae</taxon>
        <taxon>Heteroderinae</taxon>
        <taxon>Heterodera</taxon>
    </lineage>
</organism>
<dbReference type="Gene3D" id="2.130.10.10">
    <property type="entry name" value="YVTN repeat-like/Quinoprotein amine dehydrogenase"/>
    <property type="match status" value="2"/>
</dbReference>
<dbReference type="Proteomes" id="UP001620626">
    <property type="component" value="Unassembled WGS sequence"/>
</dbReference>
<dbReference type="InterPro" id="IPR015943">
    <property type="entry name" value="WD40/YVTN_repeat-like_dom_sf"/>
</dbReference>
<dbReference type="InterPro" id="IPR036322">
    <property type="entry name" value="WD40_repeat_dom_sf"/>
</dbReference>
<comment type="caution">
    <text evidence="6">The sequence shown here is derived from an EMBL/GenBank/DDBJ whole genome shotgun (WGS) entry which is preliminary data.</text>
</comment>
<evidence type="ECO:0000256" key="3">
    <source>
        <dbReference type="PROSITE-ProRule" id="PRU00221"/>
    </source>
</evidence>
<dbReference type="PANTHER" id="PTHR15574">
    <property type="entry name" value="WD REPEAT DOMAIN-CONTAINING FAMILY"/>
    <property type="match status" value="1"/>
</dbReference>
<accession>A0ABD2MF48</accession>
<dbReference type="PANTHER" id="PTHR15574:SF40">
    <property type="entry name" value="WD AND TETRATRICOPEPTIDE REPEATS PROTEIN 1"/>
    <property type="match status" value="1"/>
</dbReference>
<gene>
    <name evidence="6" type="ORF">niasHT_005410</name>
</gene>
<evidence type="ECO:0000313" key="7">
    <source>
        <dbReference type="Proteomes" id="UP001620626"/>
    </source>
</evidence>
<dbReference type="InterPro" id="IPR045151">
    <property type="entry name" value="DCAF8"/>
</dbReference>
<protein>
    <submittedName>
        <fullName evidence="6">Uncharacterized protein</fullName>
    </submittedName>
</protein>
<feature type="chain" id="PRO_5044855468" evidence="5">
    <location>
        <begin position="26"/>
        <end position="784"/>
    </location>
</feature>
<feature type="compositionally biased region" description="Low complexity" evidence="4">
    <location>
        <begin position="60"/>
        <end position="98"/>
    </location>
</feature>
<proteinExistence type="predicted"/>
<evidence type="ECO:0000313" key="6">
    <source>
        <dbReference type="EMBL" id="KAL3126152.1"/>
    </source>
</evidence>
<feature type="signal peptide" evidence="5">
    <location>
        <begin position="1"/>
        <end position="25"/>
    </location>
</feature>
<dbReference type="SUPFAM" id="SSF50978">
    <property type="entry name" value="WD40 repeat-like"/>
    <property type="match status" value="1"/>
</dbReference>